<evidence type="ECO:0000256" key="1">
    <source>
        <dbReference type="SAM" id="MobiDB-lite"/>
    </source>
</evidence>
<dbReference type="Proteomes" id="UP000198807">
    <property type="component" value="Unassembled WGS sequence"/>
</dbReference>
<accession>A0A1H7FRC3</accession>
<proteinExistence type="predicted"/>
<evidence type="ECO:0000313" key="3">
    <source>
        <dbReference type="Proteomes" id="UP000198807"/>
    </source>
</evidence>
<gene>
    <name evidence="2" type="ORF">SAMN04488129_101191</name>
</gene>
<protein>
    <recommendedName>
        <fullName evidence="4">Cytochrome oxidase Cu insertion factor, SCO1/SenC/PrrC family</fullName>
    </recommendedName>
</protein>
<dbReference type="STRING" id="650850.SAMN04488129_101191"/>
<reference evidence="3" key="1">
    <citation type="submission" date="2016-10" db="EMBL/GenBank/DDBJ databases">
        <authorList>
            <person name="Varghese N."/>
            <person name="Submissions S."/>
        </authorList>
    </citation>
    <scope>NUCLEOTIDE SEQUENCE [LARGE SCALE GENOMIC DNA]</scope>
    <source>
        <strain evidence="3">CGMCC 1.9150</strain>
    </source>
</reference>
<dbReference type="RefSeq" id="WP_089709772.1">
    <property type="nucleotide sequence ID" value="NZ_FOBC01000001.1"/>
</dbReference>
<keyword evidence="3" id="KW-1185">Reference proteome</keyword>
<evidence type="ECO:0000313" key="2">
    <source>
        <dbReference type="EMBL" id="SEK28656.1"/>
    </source>
</evidence>
<dbReference type="OrthoDB" id="9785445at2"/>
<dbReference type="EMBL" id="FOBC01000001">
    <property type="protein sequence ID" value="SEK28656.1"/>
    <property type="molecule type" value="Genomic_DNA"/>
</dbReference>
<organism evidence="2 3">
    <name type="scientific">Halomonas daqiaonensis</name>
    <dbReference type="NCBI Taxonomy" id="650850"/>
    <lineage>
        <taxon>Bacteria</taxon>
        <taxon>Pseudomonadati</taxon>
        <taxon>Pseudomonadota</taxon>
        <taxon>Gammaproteobacteria</taxon>
        <taxon>Oceanospirillales</taxon>
        <taxon>Halomonadaceae</taxon>
        <taxon>Halomonas</taxon>
    </lineage>
</organism>
<name>A0A1H7FRC3_9GAMM</name>
<dbReference type="AlphaFoldDB" id="A0A1H7FRC3"/>
<evidence type="ECO:0008006" key="4">
    <source>
        <dbReference type="Google" id="ProtNLM"/>
    </source>
</evidence>
<feature type="region of interest" description="Disordered" evidence="1">
    <location>
        <begin position="164"/>
        <end position="186"/>
    </location>
</feature>
<sequence length="186" mass="20506">MTHAGRQRLKLLAFFAIFALPVAVAWGMVEWRIGIPEGRTAHGELQPSLPELSQWPLTDVEKQGEGDWLLAFDCPEACGANADRWWRLHRALGREADRVSRLRIGGGGEPLPGASLAQWTGEADWRSPHRLWILDPEGRPVLGYAPNVATADVLDDLRRLLRMNPEPPSARYESPSTVVGGTGDGE</sequence>